<proteinExistence type="predicted"/>
<evidence type="ECO:0000313" key="4">
    <source>
        <dbReference type="Proteomes" id="UP000050164"/>
    </source>
</evidence>
<dbReference type="InterPro" id="IPR052166">
    <property type="entry name" value="Diverse_Acyl-CoA_DH"/>
</dbReference>
<gene>
    <name evidence="3" type="primary">fadE5</name>
    <name evidence="3" type="ORF">ERS027659_04862</name>
</gene>
<sequence length="105" mass="11252">MAAALTGYLMAAQQDVTSLYKVGLGSVRFLMSVGDLIIGWLLQRQAAVAVAALDAGATGDERSFYEGKVAVASFFAKNFLPLLTSTREVIETLDNDIMELDEAAF</sequence>
<evidence type="ECO:0000256" key="1">
    <source>
        <dbReference type="ARBA" id="ARBA00001974"/>
    </source>
</evidence>
<dbReference type="GO" id="GO:0016491">
    <property type="term" value="F:oxidoreductase activity"/>
    <property type="evidence" value="ECO:0007669"/>
    <property type="project" value="UniProtKB-KW"/>
</dbReference>
<name>A0A655ANT2_MYCTX</name>
<protein>
    <submittedName>
        <fullName evidence="3">Acyl-CoA dehydrogenase</fullName>
    </submittedName>
</protein>
<dbReference type="InterPro" id="IPR025878">
    <property type="entry name" value="Acyl-CoA_dh-like_C_dom"/>
</dbReference>
<dbReference type="AlphaFoldDB" id="A0A655ANT2"/>
<organism evidence="3 4">
    <name type="scientific">Mycobacterium tuberculosis</name>
    <dbReference type="NCBI Taxonomy" id="1773"/>
    <lineage>
        <taxon>Bacteria</taxon>
        <taxon>Bacillati</taxon>
        <taxon>Actinomycetota</taxon>
        <taxon>Actinomycetes</taxon>
        <taxon>Mycobacteriales</taxon>
        <taxon>Mycobacteriaceae</taxon>
        <taxon>Mycobacterium</taxon>
        <taxon>Mycobacterium tuberculosis complex</taxon>
    </lineage>
</organism>
<keyword evidence="2" id="KW-0560">Oxidoreductase</keyword>
<dbReference type="GO" id="GO:0005886">
    <property type="term" value="C:plasma membrane"/>
    <property type="evidence" value="ECO:0007669"/>
    <property type="project" value="TreeGrafter"/>
</dbReference>
<evidence type="ECO:0000313" key="3">
    <source>
        <dbReference type="EMBL" id="CKT82905.1"/>
    </source>
</evidence>
<reference evidence="3 4" key="1">
    <citation type="submission" date="2015-03" db="EMBL/GenBank/DDBJ databases">
        <authorList>
            <consortium name="Pathogen Informatics"/>
        </authorList>
    </citation>
    <scope>NUCLEOTIDE SEQUENCE [LARGE SCALE GENOMIC DNA]</scope>
    <source>
        <strain evidence="3 4">Bir 185</strain>
    </source>
</reference>
<dbReference type="EMBL" id="CNFT01001984">
    <property type="protein sequence ID" value="CKT82905.1"/>
    <property type="molecule type" value="Genomic_DNA"/>
</dbReference>
<comment type="cofactor">
    <cofactor evidence="1">
        <name>FAD</name>
        <dbReference type="ChEBI" id="CHEBI:57692"/>
    </cofactor>
</comment>
<evidence type="ECO:0000256" key="2">
    <source>
        <dbReference type="ARBA" id="ARBA00023002"/>
    </source>
</evidence>
<dbReference type="Pfam" id="PF12806">
    <property type="entry name" value="Acyl-CoA_dh_C"/>
    <property type="match status" value="1"/>
</dbReference>
<accession>A0A655ANT2</accession>
<dbReference type="PANTHER" id="PTHR42803">
    <property type="entry name" value="ACYL-COA DEHYDROGENASE"/>
    <property type="match status" value="1"/>
</dbReference>
<dbReference type="PANTHER" id="PTHR42803:SF1">
    <property type="entry name" value="BROAD-SPECIFICITY LINEAR ACYL-COA DEHYDROGENASE FADE5"/>
    <property type="match status" value="1"/>
</dbReference>
<dbReference type="Proteomes" id="UP000050164">
    <property type="component" value="Unassembled WGS sequence"/>
</dbReference>